<feature type="transmembrane region" description="Helical" evidence="8">
    <location>
        <begin position="142"/>
        <end position="163"/>
    </location>
</feature>
<feature type="transmembrane region" description="Helical" evidence="8">
    <location>
        <begin position="346"/>
        <end position="369"/>
    </location>
</feature>
<feature type="domain" description="Major facilitator superfamily (MFS) profile" evidence="9">
    <location>
        <begin position="20"/>
        <end position="402"/>
    </location>
</feature>
<evidence type="ECO:0000256" key="3">
    <source>
        <dbReference type="ARBA" id="ARBA00022448"/>
    </source>
</evidence>
<feature type="transmembrane region" description="Helical" evidence="8">
    <location>
        <begin position="86"/>
        <end position="105"/>
    </location>
</feature>
<evidence type="ECO:0000256" key="1">
    <source>
        <dbReference type="ARBA" id="ARBA00004651"/>
    </source>
</evidence>
<reference evidence="10" key="1">
    <citation type="submission" date="2022-01" db="EMBL/GenBank/DDBJ databases">
        <title>Nocardioidaceae gen. sp. A5X3R13.</title>
        <authorList>
            <person name="Lopez Marin M.A."/>
            <person name="Uhlik O."/>
        </authorList>
    </citation>
    <scope>NUCLEOTIDE SEQUENCE</scope>
    <source>
        <strain evidence="10">A5X3R13</strain>
    </source>
</reference>
<dbReference type="InterPro" id="IPR020846">
    <property type="entry name" value="MFS_dom"/>
</dbReference>
<feature type="transmembrane region" description="Helical" evidence="8">
    <location>
        <begin position="175"/>
        <end position="195"/>
    </location>
</feature>
<dbReference type="RefSeq" id="WP_271633648.1">
    <property type="nucleotide sequence ID" value="NZ_CP094970.1"/>
</dbReference>
<keyword evidence="11" id="KW-1185">Reference proteome</keyword>
<evidence type="ECO:0000313" key="10">
    <source>
        <dbReference type="EMBL" id="UYM04885.1"/>
    </source>
</evidence>
<keyword evidence="3" id="KW-0813">Transport</keyword>
<sequence>MSASVPGFTGHLPGSVGLRKLNTAMLAAGIAAFGTLYSTQALMPTLGDEFDVSATQASLTVSAATGALALAVVPMSVLAEAIGRTLLMRIGLCAVSALVFLSAVAPTFTTLVGARALIGIAVAAVIGVAMGHVGAEVNPRAVGAAMGLYVAGNSLGGIGGRLVSATVDDLLGWRVSQGAIGLVCVASLLVFWTNLPPSESESRDASARTIVRDLLRQLRNPALALLYLLPFLLMGGFVAMYNYLTFRLETAPFDLPSSVVSLVFLAYLSGTAASVVAGRLADRFGRPPVVCGAIVAMAAGLAVTVPDRLSTIIVGTVLFTTGFFAAHSAASGWVPRLAQRPTTIASAIYVLAYYAGSSVFGTSVGVAWSNGGWHATAAAVGVLATLALLAAVGVSLLARPRA</sequence>
<dbReference type="SUPFAM" id="SSF103473">
    <property type="entry name" value="MFS general substrate transporter"/>
    <property type="match status" value="1"/>
</dbReference>
<protein>
    <submittedName>
        <fullName evidence="10">MFS transporter</fullName>
    </submittedName>
</protein>
<feature type="transmembrane region" description="Helical" evidence="8">
    <location>
        <begin position="222"/>
        <end position="243"/>
    </location>
</feature>
<dbReference type="PANTHER" id="PTHR43271">
    <property type="entry name" value="BLL2771 PROTEIN"/>
    <property type="match status" value="1"/>
</dbReference>
<accession>A0AA46TGK9</accession>
<evidence type="ECO:0000256" key="2">
    <source>
        <dbReference type="ARBA" id="ARBA00008335"/>
    </source>
</evidence>
<organism evidence="10 11">
    <name type="scientific">Solicola gregarius</name>
    <dbReference type="NCBI Taxonomy" id="2908642"/>
    <lineage>
        <taxon>Bacteria</taxon>
        <taxon>Bacillati</taxon>
        <taxon>Actinomycetota</taxon>
        <taxon>Actinomycetes</taxon>
        <taxon>Propionibacteriales</taxon>
        <taxon>Nocardioidaceae</taxon>
        <taxon>Solicola</taxon>
    </lineage>
</organism>
<dbReference type="PANTHER" id="PTHR43271:SF1">
    <property type="entry name" value="INNER MEMBRANE TRANSPORT PROTEIN YNFM"/>
    <property type="match status" value="1"/>
</dbReference>
<evidence type="ECO:0000313" key="11">
    <source>
        <dbReference type="Proteomes" id="UP001164390"/>
    </source>
</evidence>
<comment type="subcellular location">
    <subcellularLocation>
        <location evidence="1">Cell membrane</location>
        <topology evidence="1">Multi-pass membrane protein</topology>
    </subcellularLocation>
</comment>
<dbReference type="AlphaFoldDB" id="A0AA46TGK9"/>
<feature type="transmembrane region" description="Helical" evidence="8">
    <location>
        <begin position="59"/>
        <end position="79"/>
    </location>
</feature>
<feature type="transmembrane region" description="Helical" evidence="8">
    <location>
        <begin position="255"/>
        <end position="277"/>
    </location>
</feature>
<dbReference type="GO" id="GO:0005886">
    <property type="term" value="C:plasma membrane"/>
    <property type="evidence" value="ECO:0007669"/>
    <property type="project" value="UniProtKB-SubCell"/>
</dbReference>
<feature type="transmembrane region" description="Helical" evidence="8">
    <location>
        <begin position="111"/>
        <end position="130"/>
    </location>
</feature>
<dbReference type="CDD" id="cd17324">
    <property type="entry name" value="MFS_NepI_like"/>
    <property type="match status" value="1"/>
</dbReference>
<evidence type="ECO:0000256" key="6">
    <source>
        <dbReference type="ARBA" id="ARBA00022989"/>
    </source>
</evidence>
<gene>
    <name evidence="10" type="ORF">L0C25_20530</name>
</gene>
<keyword evidence="5 8" id="KW-0812">Transmembrane</keyword>
<dbReference type="PROSITE" id="PS50850">
    <property type="entry name" value="MFS"/>
    <property type="match status" value="1"/>
</dbReference>
<dbReference type="InterPro" id="IPR036259">
    <property type="entry name" value="MFS_trans_sf"/>
</dbReference>
<evidence type="ECO:0000256" key="5">
    <source>
        <dbReference type="ARBA" id="ARBA00022692"/>
    </source>
</evidence>
<evidence type="ECO:0000256" key="7">
    <source>
        <dbReference type="ARBA" id="ARBA00023136"/>
    </source>
</evidence>
<comment type="similarity">
    <text evidence="2">Belongs to the major facilitator superfamily.</text>
</comment>
<keyword evidence="7 8" id="KW-0472">Membrane</keyword>
<dbReference type="Gene3D" id="1.20.1250.20">
    <property type="entry name" value="MFS general substrate transporter like domains"/>
    <property type="match status" value="1"/>
</dbReference>
<dbReference type="Proteomes" id="UP001164390">
    <property type="component" value="Chromosome"/>
</dbReference>
<keyword evidence="4" id="KW-1003">Cell membrane</keyword>
<feature type="transmembrane region" description="Helical" evidence="8">
    <location>
        <begin position="289"/>
        <end position="306"/>
    </location>
</feature>
<proteinExistence type="inferred from homology"/>
<dbReference type="KEGG" id="sgrg:L0C25_20530"/>
<evidence type="ECO:0000259" key="9">
    <source>
        <dbReference type="PROSITE" id="PS50850"/>
    </source>
</evidence>
<keyword evidence="6 8" id="KW-1133">Transmembrane helix</keyword>
<dbReference type="Pfam" id="PF07690">
    <property type="entry name" value="MFS_1"/>
    <property type="match status" value="1"/>
</dbReference>
<dbReference type="GO" id="GO:0022857">
    <property type="term" value="F:transmembrane transporter activity"/>
    <property type="evidence" value="ECO:0007669"/>
    <property type="project" value="InterPro"/>
</dbReference>
<evidence type="ECO:0000256" key="8">
    <source>
        <dbReference type="SAM" id="Phobius"/>
    </source>
</evidence>
<name>A0AA46TGK9_9ACTN</name>
<dbReference type="EMBL" id="CP094970">
    <property type="protein sequence ID" value="UYM04885.1"/>
    <property type="molecule type" value="Genomic_DNA"/>
</dbReference>
<evidence type="ECO:0000256" key="4">
    <source>
        <dbReference type="ARBA" id="ARBA00022475"/>
    </source>
</evidence>
<dbReference type="InterPro" id="IPR011701">
    <property type="entry name" value="MFS"/>
</dbReference>
<feature type="transmembrane region" description="Helical" evidence="8">
    <location>
        <begin position="375"/>
        <end position="398"/>
    </location>
</feature>
<feature type="transmembrane region" description="Helical" evidence="8">
    <location>
        <begin position="312"/>
        <end position="334"/>
    </location>
</feature>
<feature type="transmembrane region" description="Helical" evidence="8">
    <location>
        <begin position="21"/>
        <end position="39"/>
    </location>
</feature>